<sequence>MPRKLLIGRRGLLAASTSAVLASPAIVRAQQVQRSTKASYSLRMLTLDLEQPWGMAFLPDGRMLITERPGRLRIFANGRLERAPVGGLPKVYARGQGGLLDVCLHPDFARNSLLYLTYSGEGDGGAATVLARAEFRNNALVGLQRIFEALPRTSGGLHFGSRIVFDKAGLLYVTCGERYQMQRAQNLADLGGKVVRLRDDGSIPPDNPFVGRAGARPEIFTYGHRNPQGMAMHPGTGRIWLAEHGPRGGDELNLLKAGANYGWPLATHGIDYSGSTISPNKSLPGMEDPVRVWVPSISPSGLAFYDGDRFPGWRGSVFTGALSDNALHRIELDGDKYVGEERLLVDVLPYIRDVRQGPDGLIYLVTHTDSGGLYRLEPA</sequence>
<proteinExistence type="predicted"/>
<organism evidence="2 3">
    <name type="scientific">Reyranella humidisoli</name>
    <dbReference type="NCBI Taxonomy" id="2849149"/>
    <lineage>
        <taxon>Bacteria</taxon>
        <taxon>Pseudomonadati</taxon>
        <taxon>Pseudomonadota</taxon>
        <taxon>Alphaproteobacteria</taxon>
        <taxon>Hyphomicrobiales</taxon>
        <taxon>Reyranellaceae</taxon>
        <taxon>Reyranella</taxon>
    </lineage>
</organism>
<dbReference type="PANTHER" id="PTHR19328">
    <property type="entry name" value="HEDGEHOG-INTERACTING PROTEIN"/>
    <property type="match status" value="1"/>
</dbReference>
<comment type="caution">
    <text evidence="2">The sequence shown here is derived from an EMBL/GenBank/DDBJ whole genome shotgun (WGS) entry which is preliminary data.</text>
</comment>
<name>A0ABS6IGQ3_9HYPH</name>
<reference evidence="2 3" key="1">
    <citation type="submission" date="2021-06" db="EMBL/GenBank/DDBJ databases">
        <authorList>
            <person name="Lee D.H."/>
        </authorList>
    </citation>
    <scope>NUCLEOTIDE SEQUENCE [LARGE SCALE GENOMIC DNA]</scope>
    <source>
        <strain evidence="2 3">MMS21-HV4-11</strain>
    </source>
</reference>
<accession>A0ABS6IGQ3</accession>
<feature type="domain" description="Glucose/Sorbosone dehydrogenase" evidence="1">
    <location>
        <begin position="49"/>
        <end position="375"/>
    </location>
</feature>
<protein>
    <submittedName>
        <fullName evidence="2">PQQ-dependent sugar dehydrogenase</fullName>
    </submittedName>
</protein>
<dbReference type="Proteomes" id="UP000727907">
    <property type="component" value="Unassembled WGS sequence"/>
</dbReference>
<dbReference type="PANTHER" id="PTHR19328:SF75">
    <property type="entry name" value="ALDOSE SUGAR DEHYDROGENASE YLII"/>
    <property type="match status" value="1"/>
</dbReference>
<gene>
    <name evidence="2" type="ORF">KQ910_06790</name>
</gene>
<evidence type="ECO:0000259" key="1">
    <source>
        <dbReference type="Pfam" id="PF07995"/>
    </source>
</evidence>
<dbReference type="Pfam" id="PF07995">
    <property type="entry name" value="GSDH"/>
    <property type="match status" value="1"/>
</dbReference>
<dbReference type="EMBL" id="JAHOPB010000001">
    <property type="protein sequence ID" value="MBU8873463.1"/>
    <property type="molecule type" value="Genomic_DNA"/>
</dbReference>
<evidence type="ECO:0000313" key="3">
    <source>
        <dbReference type="Proteomes" id="UP000727907"/>
    </source>
</evidence>
<evidence type="ECO:0000313" key="2">
    <source>
        <dbReference type="EMBL" id="MBU8873463.1"/>
    </source>
</evidence>
<keyword evidence="3" id="KW-1185">Reference proteome</keyword>
<dbReference type="RefSeq" id="WP_216957703.1">
    <property type="nucleotide sequence ID" value="NZ_JAHOPB010000001.1"/>
</dbReference>
<dbReference type="InterPro" id="IPR012938">
    <property type="entry name" value="Glc/Sorbosone_DH"/>
</dbReference>